<dbReference type="EMBL" id="CAJVPY010002914">
    <property type="protein sequence ID" value="CAG8575568.1"/>
    <property type="molecule type" value="Genomic_DNA"/>
</dbReference>
<gene>
    <name evidence="1" type="ORF">DERYTH_LOCUS6424</name>
</gene>
<organism evidence="1 2">
    <name type="scientific">Dentiscutata erythropus</name>
    <dbReference type="NCBI Taxonomy" id="1348616"/>
    <lineage>
        <taxon>Eukaryota</taxon>
        <taxon>Fungi</taxon>
        <taxon>Fungi incertae sedis</taxon>
        <taxon>Mucoromycota</taxon>
        <taxon>Glomeromycotina</taxon>
        <taxon>Glomeromycetes</taxon>
        <taxon>Diversisporales</taxon>
        <taxon>Gigasporaceae</taxon>
        <taxon>Dentiscutata</taxon>
    </lineage>
</organism>
<accession>A0A9N9G2N2</accession>
<evidence type="ECO:0000313" key="2">
    <source>
        <dbReference type="Proteomes" id="UP000789405"/>
    </source>
</evidence>
<feature type="non-terminal residue" evidence="1">
    <location>
        <position position="1"/>
    </location>
</feature>
<dbReference type="AlphaFoldDB" id="A0A9N9G2N2"/>
<comment type="caution">
    <text evidence="1">The sequence shown here is derived from an EMBL/GenBank/DDBJ whole genome shotgun (WGS) entry which is preliminary data.</text>
</comment>
<sequence>MYNQRNQLEKMGQIRFKKRPNVKICFFTDPKIESEGLLIPIADFGSRPSALEG</sequence>
<evidence type="ECO:0000313" key="1">
    <source>
        <dbReference type="EMBL" id="CAG8575568.1"/>
    </source>
</evidence>
<protein>
    <submittedName>
        <fullName evidence="1">22312_t:CDS:1</fullName>
    </submittedName>
</protein>
<keyword evidence="2" id="KW-1185">Reference proteome</keyword>
<proteinExistence type="predicted"/>
<reference evidence="1" key="1">
    <citation type="submission" date="2021-06" db="EMBL/GenBank/DDBJ databases">
        <authorList>
            <person name="Kallberg Y."/>
            <person name="Tangrot J."/>
            <person name="Rosling A."/>
        </authorList>
    </citation>
    <scope>NUCLEOTIDE SEQUENCE</scope>
    <source>
        <strain evidence="1">MA453B</strain>
    </source>
</reference>
<name>A0A9N9G2N2_9GLOM</name>
<dbReference type="Proteomes" id="UP000789405">
    <property type="component" value="Unassembled WGS sequence"/>
</dbReference>